<dbReference type="InterPro" id="IPR008979">
    <property type="entry name" value="Galactose-bd-like_sf"/>
</dbReference>
<dbReference type="Gene3D" id="2.60.120.260">
    <property type="entry name" value="Galactose-binding domain-like"/>
    <property type="match status" value="1"/>
</dbReference>
<feature type="non-terminal residue" evidence="2">
    <location>
        <position position="47"/>
    </location>
</feature>
<evidence type="ECO:0000256" key="1">
    <source>
        <dbReference type="SAM" id="MobiDB-lite"/>
    </source>
</evidence>
<dbReference type="EMBL" id="UINC01151106">
    <property type="protein sequence ID" value="SVD44510.1"/>
    <property type="molecule type" value="Genomic_DNA"/>
</dbReference>
<sequence length="47" mass="4959">MFVFFSLACVLKVTLSAAEVTKVSASSAQEGNSPAHAIDTNQGTRWS</sequence>
<accession>A0A382VDP8</accession>
<dbReference type="SUPFAM" id="SSF49785">
    <property type="entry name" value="Galactose-binding domain-like"/>
    <property type="match status" value="1"/>
</dbReference>
<name>A0A382VDP8_9ZZZZ</name>
<organism evidence="2">
    <name type="scientific">marine metagenome</name>
    <dbReference type="NCBI Taxonomy" id="408172"/>
    <lineage>
        <taxon>unclassified sequences</taxon>
        <taxon>metagenomes</taxon>
        <taxon>ecological metagenomes</taxon>
    </lineage>
</organism>
<evidence type="ECO:0000313" key="2">
    <source>
        <dbReference type="EMBL" id="SVD44510.1"/>
    </source>
</evidence>
<protein>
    <submittedName>
        <fullName evidence="2">Uncharacterized protein</fullName>
    </submittedName>
</protein>
<gene>
    <name evidence="2" type="ORF">METZ01_LOCUS397364</name>
</gene>
<proteinExistence type="predicted"/>
<dbReference type="AlphaFoldDB" id="A0A382VDP8"/>
<feature type="region of interest" description="Disordered" evidence="1">
    <location>
        <begin position="24"/>
        <end position="47"/>
    </location>
</feature>
<reference evidence="2" key="1">
    <citation type="submission" date="2018-05" db="EMBL/GenBank/DDBJ databases">
        <authorList>
            <person name="Lanie J.A."/>
            <person name="Ng W.-L."/>
            <person name="Kazmierczak K.M."/>
            <person name="Andrzejewski T.M."/>
            <person name="Davidsen T.M."/>
            <person name="Wayne K.J."/>
            <person name="Tettelin H."/>
            <person name="Glass J.I."/>
            <person name="Rusch D."/>
            <person name="Podicherti R."/>
            <person name="Tsui H.-C.T."/>
            <person name="Winkler M.E."/>
        </authorList>
    </citation>
    <scope>NUCLEOTIDE SEQUENCE</scope>
</reference>